<comment type="caution">
    <text evidence="2">The sequence shown here is derived from an EMBL/GenBank/DDBJ whole genome shotgun (WGS) entry which is preliminary data.</text>
</comment>
<evidence type="ECO:0000313" key="3">
    <source>
        <dbReference type="Proteomes" id="UP001252613"/>
    </source>
</evidence>
<protein>
    <submittedName>
        <fullName evidence="2">Protease I</fullName>
        <ecNumber evidence="2">3.2.-.-</ecNumber>
    </submittedName>
</protein>
<dbReference type="Proteomes" id="UP001252613">
    <property type="component" value="Unassembled WGS sequence"/>
</dbReference>
<dbReference type="EMBL" id="JAVDVC010000003">
    <property type="protein sequence ID" value="MDR6957739.1"/>
    <property type="molecule type" value="Genomic_DNA"/>
</dbReference>
<feature type="domain" description="DJ-1/PfpI" evidence="1">
    <location>
        <begin position="51"/>
        <end position="163"/>
    </location>
</feature>
<dbReference type="InterPro" id="IPR029062">
    <property type="entry name" value="Class_I_gatase-like"/>
</dbReference>
<sequence length="172" mass="19033">MKSLAIIVPPQRLDIPMLLSCMRTWRKEYDLRIFSVDTCGVGAMAFDNIKTEELKDLNNECFDAVAVMDGVGTRDYLWDDIKVITQLQQFDRARKLIAGLGLGSIVLAQSGVLVGKEATVSNSIELIVKLTSYGAIFVPDDVVTLKWIITGSGRDIDAFAHAVSGWLRRPTK</sequence>
<dbReference type="Pfam" id="PF01965">
    <property type="entry name" value="DJ-1_PfpI"/>
    <property type="match status" value="1"/>
</dbReference>
<keyword evidence="2" id="KW-0326">Glycosidase</keyword>
<dbReference type="GO" id="GO:0006508">
    <property type="term" value="P:proteolysis"/>
    <property type="evidence" value="ECO:0007669"/>
    <property type="project" value="UniProtKB-KW"/>
</dbReference>
<evidence type="ECO:0000313" key="2">
    <source>
        <dbReference type="EMBL" id="MDR6957739.1"/>
    </source>
</evidence>
<dbReference type="EC" id="3.2.-.-" evidence="2"/>
<dbReference type="InterPro" id="IPR002818">
    <property type="entry name" value="DJ-1/PfpI"/>
</dbReference>
<dbReference type="SUPFAM" id="SSF52317">
    <property type="entry name" value="Class I glutamine amidotransferase-like"/>
    <property type="match status" value="1"/>
</dbReference>
<keyword evidence="2" id="KW-0378">Hydrolase</keyword>
<accession>A0AAW8M836</accession>
<reference evidence="2" key="1">
    <citation type="submission" date="2023-07" db="EMBL/GenBank/DDBJ databases">
        <title>Sorghum-associated microbial communities from plants grown in Nebraska, USA.</title>
        <authorList>
            <person name="Schachtman D."/>
        </authorList>
    </citation>
    <scope>NUCLEOTIDE SEQUENCE</scope>
    <source>
        <strain evidence="2">3432</strain>
    </source>
</reference>
<dbReference type="RefSeq" id="WP_310358751.1">
    <property type="nucleotide sequence ID" value="NZ_JAVDVC010000003.1"/>
</dbReference>
<gene>
    <name evidence="2" type="ORF">J2W43_001720</name>
</gene>
<keyword evidence="2" id="KW-0645">Protease</keyword>
<dbReference type="AlphaFoldDB" id="A0AAW8M836"/>
<dbReference type="GO" id="GO:0016798">
    <property type="term" value="F:hydrolase activity, acting on glycosyl bonds"/>
    <property type="evidence" value="ECO:0007669"/>
    <property type="project" value="UniProtKB-KW"/>
</dbReference>
<name>A0AAW8M836_9PSED</name>
<organism evidence="2 3">
    <name type="scientific">Pseudomonas brassicacearum</name>
    <dbReference type="NCBI Taxonomy" id="930166"/>
    <lineage>
        <taxon>Bacteria</taxon>
        <taxon>Pseudomonadati</taxon>
        <taxon>Pseudomonadota</taxon>
        <taxon>Gammaproteobacteria</taxon>
        <taxon>Pseudomonadales</taxon>
        <taxon>Pseudomonadaceae</taxon>
        <taxon>Pseudomonas</taxon>
    </lineage>
</organism>
<evidence type="ECO:0000259" key="1">
    <source>
        <dbReference type="Pfam" id="PF01965"/>
    </source>
</evidence>
<dbReference type="Gene3D" id="3.40.50.880">
    <property type="match status" value="1"/>
</dbReference>
<proteinExistence type="predicted"/>
<dbReference type="GO" id="GO:0008233">
    <property type="term" value="F:peptidase activity"/>
    <property type="evidence" value="ECO:0007669"/>
    <property type="project" value="UniProtKB-KW"/>
</dbReference>